<dbReference type="GO" id="GO:0016814">
    <property type="term" value="F:hydrolase activity, acting on carbon-nitrogen (but not peptide) bonds, in cyclic amidines"/>
    <property type="evidence" value="ECO:0007669"/>
    <property type="project" value="TreeGrafter"/>
</dbReference>
<dbReference type="Gene3D" id="3.20.20.140">
    <property type="entry name" value="Metal-dependent hydrolases"/>
    <property type="match status" value="1"/>
</dbReference>
<accession>A0A6G1HXK6</accession>
<sequence length="456" mass="49433">MATESTSQEETIDISTDPEPGTQLTLISGARIPRKPLLWDIHLKDGVISSLTPHILRRLEPPKPTVLEAGGRLLTPSLCHAHIHLDKCFLLQDPKFSDLRPTRGDFAEALSLTQQAKSRFEPADLLRRGRVLIEESIRFGVTVMRAFVEVDAVVGLMCLQAGVALKKEFQNRCQVQLCAFAQDPLFSGPGADETRALMEAAAQMEEVEVVGSTPYVEVDGSTFSSDDGSFKNVKWISELAVQHGKQLDLHLDYTIVSTKKPFIWTALDILNVFPTVSPLRNITLGHCTRLASFSASEWDRVRSEIRKLPVSFVGLPTSDLFMMHSPSGARGTLPIPEMIRSHGLNCALAVNNVGNAFTPWGSCDPLGVASLGVGLFGAGTAQDAELLFECVSSRAKEAIGCAVTTMELGVGEPADFVLFGKEEPNWRSRKRVVEVIADPGTARTTVKGGVVTSAAA</sequence>
<evidence type="ECO:0000256" key="1">
    <source>
        <dbReference type="SAM" id="MobiDB-lite"/>
    </source>
</evidence>
<evidence type="ECO:0000313" key="3">
    <source>
        <dbReference type="Proteomes" id="UP000799640"/>
    </source>
</evidence>
<protein>
    <submittedName>
        <fullName evidence="2">Cytosine deaminase protein-like protein</fullName>
    </submittedName>
</protein>
<dbReference type="EMBL" id="ML996695">
    <property type="protein sequence ID" value="KAF2400549.1"/>
    <property type="molecule type" value="Genomic_DNA"/>
</dbReference>
<reference evidence="2" key="1">
    <citation type="journal article" date="2020" name="Stud. Mycol.">
        <title>101 Dothideomycetes genomes: a test case for predicting lifestyles and emergence of pathogens.</title>
        <authorList>
            <person name="Haridas S."/>
            <person name="Albert R."/>
            <person name="Binder M."/>
            <person name="Bloem J."/>
            <person name="Labutti K."/>
            <person name="Salamov A."/>
            <person name="Andreopoulos B."/>
            <person name="Baker S."/>
            <person name="Barry K."/>
            <person name="Bills G."/>
            <person name="Bluhm B."/>
            <person name="Cannon C."/>
            <person name="Castanera R."/>
            <person name="Culley D."/>
            <person name="Daum C."/>
            <person name="Ezra D."/>
            <person name="Gonzalez J."/>
            <person name="Henrissat B."/>
            <person name="Kuo A."/>
            <person name="Liang C."/>
            <person name="Lipzen A."/>
            <person name="Lutzoni F."/>
            <person name="Magnuson J."/>
            <person name="Mondo S."/>
            <person name="Nolan M."/>
            <person name="Ohm R."/>
            <person name="Pangilinan J."/>
            <person name="Park H.-J."/>
            <person name="Ramirez L."/>
            <person name="Alfaro M."/>
            <person name="Sun H."/>
            <person name="Tritt A."/>
            <person name="Yoshinaga Y."/>
            <person name="Zwiers L.-H."/>
            <person name="Turgeon B."/>
            <person name="Goodwin S."/>
            <person name="Spatafora J."/>
            <person name="Crous P."/>
            <person name="Grigoriev I."/>
        </authorList>
    </citation>
    <scope>NUCLEOTIDE SEQUENCE</scope>
    <source>
        <strain evidence="2">CBS 262.69</strain>
    </source>
</reference>
<dbReference type="SUPFAM" id="SSF51556">
    <property type="entry name" value="Metallo-dependent hydrolases"/>
    <property type="match status" value="1"/>
</dbReference>
<organism evidence="2 3">
    <name type="scientific">Trichodelitschia bisporula</name>
    <dbReference type="NCBI Taxonomy" id="703511"/>
    <lineage>
        <taxon>Eukaryota</taxon>
        <taxon>Fungi</taxon>
        <taxon>Dikarya</taxon>
        <taxon>Ascomycota</taxon>
        <taxon>Pezizomycotina</taxon>
        <taxon>Dothideomycetes</taxon>
        <taxon>Dothideomycetes incertae sedis</taxon>
        <taxon>Phaeotrichales</taxon>
        <taxon>Phaeotrichaceae</taxon>
        <taxon>Trichodelitschia</taxon>
    </lineage>
</organism>
<proteinExistence type="predicted"/>
<dbReference type="InterPro" id="IPR011059">
    <property type="entry name" value="Metal-dep_hydrolase_composite"/>
</dbReference>
<dbReference type="OrthoDB" id="10266980at2759"/>
<dbReference type="InterPro" id="IPR032466">
    <property type="entry name" value="Metal_Hydrolase"/>
</dbReference>
<dbReference type="AlphaFoldDB" id="A0A6G1HXK6"/>
<dbReference type="Proteomes" id="UP000799640">
    <property type="component" value="Unassembled WGS sequence"/>
</dbReference>
<dbReference type="PANTHER" id="PTHR32027:SF0">
    <property type="entry name" value="CYTOSINE DEAMINASE"/>
    <property type="match status" value="1"/>
</dbReference>
<dbReference type="PANTHER" id="PTHR32027">
    <property type="entry name" value="CYTOSINE DEAMINASE"/>
    <property type="match status" value="1"/>
</dbReference>
<name>A0A6G1HXK6_9PEZI</name>
<dbReference type="SUPFAM" id="SSF51338">
    <property type="entry name" value="Composite domain of metallo-dependent hydrolases"/>
    <property type="match status" value="1"/>
</dbReference>
<evidence type="ECO:0000313" key="2">
    <source>
        <dbReference type="EMBL" id="KAF2400549.1"/>
    </source>
</evidence>
<dbReference type="InterPro" id="IPR052349">
    <property type="entry name" value="Metallo-hydrolase_Enzymes"/>
</dbReference>
<feature type="region of interest" description="Disordered" evidence="1">
    <location>
        <begin position="1"/>
        <end position="20"/>
    </location>
</feature>
<keyword evidence="3" id="KW-1185">Reference proteome</keyword>
<gene>
    <name evidence="2" type="ORF">EJ06DRAFT_434252</name>
</gene>